<keyword evidence="2" id="KW-1185">Reference proteome</keyword>
<comment type="caution">
    <text evidence="1">The sequence shown here is derived from an EMBL/GenBank/DDBJ whole genome shotgun (WGS) entry which is preliminary data.</text>
</comment>
<dbReference type="InterPro" id="IPR014942">
    <property type="entry name" value="AbiEii"/>
</dbReference>
<evidence type="ECO:0000313" key="2">
    <source>
        <dbReference type="Proteomes" id="UP000528286"/>
    </source>
</evidence>
<evidence type="ECO:0000313" key="1">
    <source>
        <dbReference type="EMBL" id="MBB4064030.1"/>
    </source>
</evidence>
<dbReference type="Pfam" id="PF08843">
    <property type="entry name" value="AbiEii"/>
    <property type="match status" value="1"/>
</dbReference>
<dbReference type="AlphaFoldDB" id="A0A7W6NK54"/>
<dbReference type="EMBL" id="JACIEZ010000002">
    <property type="protein sequence ID" value="MBB4064030.1"/>
    <property type="molecule type" value="Genomic_DNA"/>
</dbReference>
<sequence>MSHEVALGDRIAEKVKAKAKARGQDVPQALQKLAQERIACRLYAYEESEHLVVTGGCLYHWCPNMADMNRPTADIDLHSYEGETHDEILSLFRKAFQIEDNDGWVFEVSKTSVLEHEHGEHNGLRVHIVGHLGKVRVSTYADVGIGGEPPVGLRELRIRPQIEGQSSQTIKAQPFEYSMAEKLHSIVVRGLTNTRLKDYRDLLVLSRRGFDRETIRAAIEHTFRQRSTDLPEGLPVGLSSEYADMRQVDWQRHLTKNRITGMPQDLGEVVDELADFYGPLLEREPAFTYTP</sequence>
<organism evidence="1 2">
    <name type="scientific">Gellertiella hungarica</name>
    <dbReference type="NCBI Taxonomy" id="1572859"/>
    <lineage>
        <taxon>Bacteria</taxon>
        <taxon>Pseudomonadati</taxon>
        <taxon>Pseudomonadota</taxon>
        <taxon>Alphaproteobacteria</taxon>
        <taxon>Hyphomicrobiales</taxon>
        <taxon>Rhizobiaceae</taxon>
        <taxon>Gellertiella</taxon>
    </lineage>
</organism>
<gene>
    <name evidence="1" type="ORF">GGR23_001207</name>
</gene>
<dbReference type="Proteomes" id="UP000528286">
    <property type="component" value="Unassembled WGS sequence"/>
</dbReference>
<accession>A0A7W6NK54</accession>
<reference evidence="1 2" key="1">
    <citation type="submission" date="2020-08" db="EMBL/GenBank/DDBJ databases">
        <title>Genomic Encyclopedia of Type Strains, Phase IV (KMG-IV): sequencing the most valuable type-strain genomes for metagenomic binning, comparative biology and taxonomic classification.</title>
        <authorList>
            <person name="Goeker M."/>
        </authorList>
    </citation>
    <scope>NUCLEOTIDE SEQUENCE [LARGE SCALE GENOMIC DNA]</scope>
    <source>
        <strain evidence="1 2">DSM 29853</strain>
    </source>
</reference>
<evidence type="ECO:0008006" key="3">
    <source>
        <dbReference type="Google" id="ProtNLM"/>
    </source>
</evidence>
<name>A0A7W6NK54_9HYPH</name>
<proteinExistence type="predicted"/>
<protein>
    <recommendedName>
        <fullName evidence="3">Nucleotidyl transferase AbiEii/AbiGii toxin family protein</fullName>
    </recommendedName>
</protein>
<dbReference type="RefSeq" id="WP_183365272.1">
    <property type="nucleotide sequence ID" value="NZ_JACIEZ010000002.1"/>
</dbReference>